<dbReference type="Pfam" id="PF00071">
    <property type="entry name" value="Ras"/>
    <property type="match status" value="1"/>
</dbReference>
<proteinExistence type="predicted"/>
<name>A0ABQ0LIE1_MYCCL</name>
<dbReference type="InterPro" id="IPR027417">
    <property type="entry name" value="P-loop_NTPase"/>
</dbReference>
<keyword evidence="3" id="KW-0342">GTP-binding</keyword>
<evidence type="ECO:0000256" key="3">
    <source>
        <dbReference type="ARBA" id="ARBA00023134"/>
    </source>
</evidence>
<dbReference type="PROSITE" id="PS51421">
    <property type="entry name" value="RAS"/>
    <property type="match status" value="1"/>
</dbReference>
<dbReference type="Proteomes" id="UP000815677">
    <property type="component" value="Unassembled WGS sequence"/>
</dbReference>
<dbReference type="Gene3D" id="3.40.50.300">
    <property type="entry name" value="P-loop containing nucleotide triphosphate hydrolases"/>
    <property type="match status" value="1"/>
</dbReference>
<reference evidence="4" key="1">
    <citation type="submission" date="2014-09" db="EMBL/GenBank/DDBJ databases">
        <title>Genome sequence of the luminous mushroom Mycena chlorophos for searching fungal bioluminescence genes.</title>
        <authorList>
            <person name="Tanaka Y."/>
            <person name="Kasuga D."/>
            <person name="Oba Y."/>
            <person name="Hase S."/>
            <person name="Sato K."/>
            <person name="Oba Y."/>
            <person name="Sakakibara Y."/>
        </authorList>
    </citation>
    <scope>NUCLEOTIDE SEQUENCE</scope>
</reference>
<evidence type="ECO:0000256" key="2">
    <source>
        <dbReference type="ARBA" id="ARBA00022741"/>
    </source>
</evidence>
<keyword evidence="2" id="KW-0547">Nucleotide-binding</keyword>
<organism evidence="4 5">
    <name type="scientific">Mycena chlorophos</name>
    <name type="common">Agaric fungus</name>
    <name type="synonym">Agaricus chlorophos</name>
    <dbReference type="NCBI Taxonomy" id="658473"/>
    <lineage>
        <taxon>Eukaryota</taxon>
        <taxon>Fungi</taxon>
        <taxon>Dikarya</taxon>
        <taxon>Basidiomycota</taxon>
        <taxon>Agaricomycotina</taxon>
        <taxon>Agaricomycetes</taxon>
        <taxon>Agaricomycetidae</taxon>
        <taxon>Agaricales</taxon>
        <taxon>Marasmiineae</taxon>
        <taxon>Mycenaceae</taxon>
        <taxon>Mycena</taxon>
    </lineage>
</organism>
<dbReference type="SMART" id="SM00173">
    <property type="entry name" value="RAS"/>
    <property type="match status" value="1"/>
</dbReference>
<accession>A0ABQ0LIE1</accession>
<dbReference type="SMART" id="SM00175">
    <property type="entry name" value="RAB"/>
    <property type="match status" value="1"/>
</dbReference>
<dbReference type="InterPro" id="IPR020849">
    <property type="entry name" value="Small_GTPase_Ras-type"/>
</dbReference>
<evidence type="ECO:0000313" key="4">
    <source>
        <dbReference type="EMBL" id="GAT50879.1"/>
    </source>
</evidence>
<sequence length="204" mass="21747">MSPTGACNSLAADAWSIAVVGAPGVGKTRFISAFVLDDLDDEVQPSESKQSFSRKIKIDDQETIITLLEADESEALLRSAEAFIIMYNATSLYSFQDAIPLLRAIRRAISSDPVFALVANQTDRAPKDYEVSHSQGAALATELGCPFAEASARSGRGVEPIVVELRLARRLGGLICTALNLLADFVLEASATPSPAVIYTIDIA</sequence>
<dbReference type="PRINTS" id="PR00449">
    <property type="entry name" value="RASTRNSFRMNG"/>
</dbReference>
<protein>
    <submittedName>
        <fullName evidence="4">Uncharacterized protein</fullName>
    </submittedName>
</protein>
<dbReference type="PROSITE" id="PS51419">
    <property type="entry name" value="RAB"/>
    <property type="match status" value="1"/>
</dbReference>
<dbReference type="PANTHER" id="PTHR24070">
    <property type="entry name" value="RAS, DI-RAS, AND RHEB FAMILY MEMBERS OF SMALL GTPASE SUPERFAMILY"/>
    <property type="match status" value="1"/>
</dbReference>
<evidence type="ECO:0000313" key="5">
    <source>
        <dbReference type="Proteomes" id="UP000815677"/>
    </source>
</evidence>
<dbReference type="SUPFAM" id="SSF52540">
    <property type="entry name" value="P-loop containing nucleoside triphosphate hydrolases"/>
    <property type="match status" value="1"/>
</dbReference>
<evidence type="ECO:0000256" key="1">
    <source>
        <dbReference type="ARBA" id="ARBA00004342"/>
    </source>
</evidence>
<dbReference type="InterPro" id="IPR001806">
    <property type="entry name" value="Small_GTPase"/>
</dbReference>
<keyword evidence="5" id="KW-1185">Reference proteome</keyword>
<comment type="subcellular location">
    <subcellularLocation>
        <location evidence="1">Cell membrane</location>
        <topology evidence="1">Lipid-anchor</topology>
        <orientation evidence="1">Cytoplasmic side</orientation>
    </subcellularLocation>
</comment>
<gene>
    <name evidence="4" type="ORF">MCHLO_08071</name>
</gene>
<dbReference type="EMBL" id="DF846701">
    <property type="protein sequence ID" value="GAT50879.1"/>
    <property type="molecule type" value="Genomic_DNA"/>
</dbReference>